<keyword evidence="2" id="KW-1185">Reference proteome</keyword>
<evidence type="ECO:0000313" key="2">
    <source>
        <dbReference type="Proteomes" id="UP000824469"/>
    </source>
</evidence>
<dbReference type="EMBL" id="JAHRHJ020000006">
    <property type="protein sequence ID" value="KAH9313234.1"/>
    <property type="molecule type" value="Genomic_DNA"/>
</dbReference>
<evidence type="ECO:0000313" key="1">
    <source>
        <dbReference type="EMBL" id="KAH9313234.1"/>
    </source>
</evidence>
<name>A0AA38L478_TAXCH</name>
<reference evidence="1 2" key="1">
    <citation type="journal article" date="2021" name="Nat. Plants">
        <title>The Taxus genome provides insights into paclitaxel biosynthesis.</title>
        <authorList>
            <person name="Xiong X."/>
            <person name="Gou J."/>
            <person name="Liao Q."/>
            <person name="Li Y."/>
            <person name="Zhou Q."/>
            <person name="Bi G."/>
            <person name="Li C."/>
            <person name="Du R."/>
            <person name="Wang X."/>
            <person name="Sun T."/>
            <person name="Guo L."/>
            <person name="Liang H."/>
            <person name="Lu P."/>
            <person name="Wu Y."/>
            <person name="Zhang Z."/>
            <person name="Ro D.K."/>
            <person name="Shang Y."/>
            <person name="Huang S."/>
            <person name="Yan J."/>
        </authorList>
    </citation>
    <scope>NUCLEOTIDE SEQUENCE [LARGE SCALE GENOMIC DNA]</scope>
    <source>
        <strain evidence="1">Ta-2019</strain>
    </source>
</reference>
<dbReference type="AlphaFoldDB" id="A0AA38L478"/>
<proteinExistence type="predicted"/>
<accession>A0AA38L478</accession>
<comment type="caution">
    <text evidence="1">The sequence shown here is derived from an EMBL/GenBank/DDBJ whole genome shotgun (WGS) entry which is preliminary data.</text>
</comment>
<sequence>IEDIWIYVNHEVEIRRKDHSQLAFAEIIHYGVVIIPKYFQETDQEIDQVYLDIDGDDWPFA</sequence>
<dbReference type="Proteomes" id="UP000824469">
    <property type="component" value="Unassembled WGS sequence"/>
</dbReference>
<protein>
    <submittedName>
        <fullName evidence="1">Uncharacterized protein</fullName>
    </submittedName>
</protein>
<feature type="non-terminal residue" evidence="1">
    <location>
        <position position="1"/>
    </location>
</feature>
<organism evidence="1 2">
    <name type="scientific">Taxus chinensis</name>
    <name type="common">Chinese yew</name>
    <name type="synonym">Taxus wallichiana var. chinensis</name>
    <dbReference type="NCBI Taxonomy" id="29808"/>
    <lineage>
        <taxon>Eukaryota</taxon>
        <taxon>Viridiplantae</taxon>
        <taxon>Streptophyta</taxon>
        <taxon>Embryophyta</taxon>
        <taxon>Tracheophyta</taxon>
        <taxon>Spermatophyta</taxon>
        <taxon>Pinopsida</taxon>
        <taxon>Pinidae</taxon>
        <taxon>Conifers II</taxon>
        <taxon>Cupressales</taxon>
        <taxon>Taxaceae</taxon>
        <taxon>Taxus</taxon>
    </lineage>
</organism>
<feature type="non-terminal residue" evidence="1">
    <location>
        <position position="61"/>
    </location>
</feature>
<gene>
    <name evidence="1" type="ORF">KI387_028269</name>
</gene>